<protein>
    <submittedName>
        <fullName evidence="1">GrpB family protein</fullName>
    </submittedName>
</protein>
<dbReference type="EMBL" id="VBPB01000173">
    <property type="protein sequence ID" value="TMQ71282.1"/>
    <property type="molecule type" value="Genomic_DNA"/>
</dbReference>
<comment type="caution">
    <text evidence="1">The sequence shown here is derived from an EMBL/GenBank/DDBJ whole genome shotgun (WGS) entry which is preliminary data.</text>
</comment>
<dbReference type="AlphaFoldDB" id="A0A538U5W0"/>
<dbReference type="PANTHER" id="PTHR34822:SF1">
    <property type="entry name" value="GRPB FAMILY PROTEIN"/>
    <property type="match status" value="1"/>
</dbReference>
<accession>A0A538U5W0</accession>
<dbReference type="InterPro" id="IPR043519">
    <property type="entry name" value="NT_sf"/>
</dbReference>
<dbReference type="PANTHER" id="PTHR34822">
    <property type="entry name" value="GRPB DOMAIN PROTEIN (AFU_ORTHOLOGUE AFUA_1G01530)"/>
    <property type="match status" value="1"/>
</dbReference>
<gene>
    <name evidence="1" type="ORF">E6K81_10450</name>
</gene>
<dbReference type="Proteomes" id="UP000319771">
    <property type="component" value="Unassembled WGS sequence"/>
</dbReference>
<proteinExistence type="predicted"/>
<dbReference type="SUPFAM" id="SSF81301">
    <property type="entry name" value="Nucleotidyltransferase"/>
    <property type="match status" value="1"/>
</dbReference>
<dbReference type="Gene3D" id="3.30.460.10">
    <property type="entry name" value="Beta Polymerase, domain 2"/>
    <property type="match status" value="1"/>
</dbReference>
<dbReference type="Pfam" id="PF04229">
    <property type="entry name" value="GrpB"/>
    <property type="match status" value="1"/>
</dbReference>
<name>A0A538U5W0_UNCEI</name>
<reference evidence="1 2" key="1">
    <citation type="journal article" date="2019" name="Nat. Microbiol.">
        <title>Mediterranean grassland soil C-N compound turnover is dependent on rainfall and depth, and is mediated by genomically divergent microorganisms.</title>
        <authorList>
            <person name="Diamond S."/>
            <person name="Andeer P.F."/>
            <person name="Li Z."/>
            <person name="Crits-Christoph A."/>
            <person name="Burstein D."/>
            <person name="Anantharaman K."/>
            <person name="Lane K.R."/>
            <person name="Thomas B.C."/>
            <person name="Pan C."/>
            <person name="Northen T.R."/>
            <person name="Banfield J.F."/>
        </authorList>
    </citation>
    <scope>NUCLEOTIDE SEQUENCE [LARGE SCALE GENOMIC DNA]</scope>
    <source>
        <strain evidence="1">WS_11</strain>
    </source>
</reference>
<evidence type="ECO:0000313" key="1">
    <source>
        <dbReference type="EMBL" id="TMQ71282.1"/>
    </source>
</evidence>
<dbReference type="InterPro" id="IPR007344">
    <property type="entry name" value="GrpB/CoaE"/>
</dbReference>
<organism evidence="1 2">
    <name type="scientific">Eiseniibacteriota bacterium</name>
    <dbReference type="NCBI Taxonomy" id="2212470"/>
    <lineage>
        <taxon>Bacteria</taxon>
        <taxon>Candidatus Eiseniibacteriota</taxon>
    </lineage>
</organism>
<evidence type="ECO:0000313" key="2">
    <source>
        <dbReference type="Proteomes" id="UP000319771"/>
    </source>
</evidence>
<sequence length="175" mass="19702">MTNSLGLESGVVRLVEYDTRWPDLFIAEARRIREEVGPLPLHLEHVGGTSIPHMCAKPVLDIVAGRPPASPIQDYVVALTQAGYDHRGEQGVPGRQFFRRGQPRAYHLHLVEEGSLVWSHYLAFRDYLRTHPEASRQFADLKRALAARFPRDREAYINAKSARVREILELAAGAA</sequence>